<sequence>MSTSFAFAPAGATIAPRGAFASSSRKYRDPSINDYSQDLSSDDYLLPEPARYVSGAFSSSPVHAHLSPVVSSPSSSSSSRPRYMHNVPEPRSSVNSMHSVTGSSTLEGAIDFAEFRNFGSTSSSYGIDDTFGYVAPALDSAYSTTTTPLSVSSATFTLPAQHPTPVSQQQPHPHSHARGVRPSTFTCTLCGWSAETAEQYDYHLRAHDGDCLFQCFLGGCEEAFALADELVAHAQVHRRRATPSSASKRSWNDDGDETAQYIEVAAPFAWTPRSGGKRACVEPVTPRSPAPGTPPRPRRGHHKRPSTADAVLTADELALAYGSSSSLPLARPSSVPTDGPYDHPSPGLQGSFAQWEPYASVESAVPISCYHTPPPPPTTSARTLPTFTLPSSPVVPPPPPQYSTPRQLQAARTEPTLSPFGYRPISRVASPLNVPFTAPIAQGPFQPYPDYEAQSAEMTYSASLPHPMSVGRTIHSRLESSGSRRTQPVFAIPAPEPLSPSPVRVQYASPQQFEHGHYSAHAHPYQSASVASSSSTGYASQLQSPVSPAAPLPSQQSVYGSGAPGYRGRSPRRRSSGGSSAGFSSAQAALVSAASMNRLLSRLPGPSQPLAPLAEYAASAGGPAVQAIHPQYRMPPPPPSSDPSLDPDSPPQSIKAHACTVEGCGKAFRRLEHLKRHERTHTDEKPFCCDVPGCGRFFSRSDNLAQHRRTHDRKGKTTRKLEMQQAARIAAETAAQHAGRRSSRGGPGAGDGLDGGGGYQ</sequence>
<evidence type="ECO:0000256" key="4">
    <source>
        <dbReference type="ARBA" id="ARBA00022833"/>
    </source>
</evidence>
<feature type="domain" description="C2H2-type" evidence="7">
    <location>
        <begin position="687"/>
        <end position="716"/>
    </location>
</feature>
<feature type="compositionally biased region" description="Pro residues" evidence="6">
    <location>
        <begin position="286"/>
        <end position="295"/>
    </location>
</feature>
<feature type="region of interest" description="Disordered" evidence="6">
    <location>
        <begin position="628"/>
        <end position="655"/>
    </location>
</feature>
<dbReference type="GO" id="GO:0008270">
    <property type="term" value="F:zinc ion binding"/>
    <property type="evidence" value="ECO:0007669"/>
    <property type="project" value="UniProtKB-KW"/>
</dbReference>
<accession>A0A0P9EJS2</accession>
<evidence type="ECO:0000256" key="2">
    <source>
        <dbReference type="ARBA" id="ARBA00022737"/>
    </source>
</evidence>
<evidence type="ECO:0000313" key="9">
    <source>
        <dbReference type="Proteomes" id="UP000053890"/>
    </source>
</evidence>
<reference evidence="8 9" key="1">
    <citation type="journal article" date="2015" name="Front. Microbiol.">
        <title>Genome sequence of the plant growth promoting endophytic yeast Rhodotorula graminis WP1.</title>
        <authorList>
            <person name="Firrincieli A."/>
            <person name="Otillar R."/>
            <person name="Salamov A."/>
            <person name="Schmutz J."/>
            <person name="Khan Z."/>
            <person name="Redman R.S."/>
            <person name="Fleck N.D."/>
            <person name="Lindquist E."/>
            <person name="Grigoriev I.V."/>
            <person name="Doty S.L."/>
        </authorList>
    </citation>
    <scope>NUCLEOTIDE SEQUENCE [LARGE SCALE GENOMIC DNA]</scope>
    <source>
        <strain evidence="8 9">WP1</strain>
    </source>
</reference>
<feature type="compositionally biased region" description="Gly residues" evidence="6">
    <location>
        <begin position="745"/>
        <end position="760"/>
    </location>
</feature>
<dbReference type="EMBL" id="KQ474090">
    <property type="protein sequence ID" value="KPV71906.1"/>
    <property type="molecule type" value="Genomic_DNA"/>
</dbReference>
<evidence type="ECO:0000256" key="3">
    <source>
        <dbReference type="ARBA" id="ARBA00022771"/>
    </source>
</evidence>
<dbReference type="RefSeq" id="XP_018267955.1">
    <property type="nucleotide sequence ID" value="XM_018415305.1"/>
</dbReference>
<dbReference type="SMART" id="SM00355">
    <property type="entry name" value="ZnF_C2H2"/>
    <property type="match status" value="4"/>
</dbReference>
<protein>
    <recommendedName>
        <fullName evidence="7">C2H2-type domain-containing protein</fullName>
    </recommendedName>
</protein>
<keyword evidence="3 5" id="KW-0863">Zinc-finger</keyword>
<dbReference type="Gene3D" id="3.30.160.60">
    <property type="entry name" value="Classic Zinc Finger"/>
    <property type="match status" value="3"/>
</dbReference>
<dbReference type="FunFam" id="3.30.160.60:FF:000125">
    <property type="entry name" value="Putative zinc finger protein 143"/>
    <property type="match status" value="2"/>
</dbReference>
<evidence type="ECO:0000313" key="8">
    <source>
        <dbReference type="EMBL" id="KPV71906.1"/>
    </source>
</evidence>
<name>A0A0P9EJS2_RHOGW</name>
<dbReference type="OrthoDB" id="2526279at2759"/>
<keyword evidence="9" id="KW-1185">Reference proteome</keyword>
<dbReference type="OMA" id="THTNEMP"/>
<dbReference type="PANTHER" id="PTHR23235:SF120">
    <property type="entry name" value="KRUPPEL-LIKE FACTOR 15"/>
    <property type="match status" value="1"/>
</dbReference>
<feature type="compositionally biased region" description="Basic residues" evidence="6">
    <location>
        <begin position="296"/>
        <end position="305"/>
    </location>
</feature>
<dbReference type="Proteomes" id="UP000053890">
    <property type="component" value="Unassembled WGS sequence"/>
</dbReference>
<evidence type="ECO:0000256" key="1">
    <source>
        <dbReference type="ARBA" id="ARBA00022723"/>
    </source>
</evidence>
<evidence type="ECO:0000256" key="6">
    <source>
        <dbReference type="SAM" id="MobiDB-lite"/>
    </source>
</evidence>
<feature type="region of interest" description="Disordered" evidence="6">
    <location>
        <begin position="479"/>
        <end position="503"/>
    </location>
</feature>
<feature type="compositionally biased region" description="Low complexity" evidence="6">
    <location>
        <begin position="727"/>
        <end position="737"/>
    </location>
</feature>
<feature type="region of interest" description="Disordered" evidence="6">
    <location>
        <begin position="536"/>
        <end position="582"/>
    </location>
</feature>
<feature type="region of interest" description="Disordered" evidence="6">
    <location>
        <begin position="323"/>
        <end position="346"/>
    </location>
</feature>
<feature type="domain" description="C2H2-type" evidence="7">
    <location>
        <begin position="213"/>
        <end position="242"/>
    </location>
</feature>
<keyword evidence="2" id="KW-0677">Repeat</keyword>
<feature type="compositionally biased region" description="Low complexity" evidence="6">
    <location>
        <begin position="68"/>
        <end position="79"/>
    </location>
</feature>
<dbReference type="STRING" id="578459.A0A0P9EJS2"/>
<dbReference type="InterPro" id="IPR036236">
    <property type="entry name" value="Znf_C2H2_sf"/>
</dbReference>
<organism evidence="8 9">
    <name type="scientific">Rhodotorula graminis (strain WP1)</name>
    <dbReference type="NCBI Taxonomy" id="578459"/>
    <lineage>
        <taxon>Eukaryota</taxon>
        <taxon>Fungi</taxon>
        <taxon>Dikarya</taxon>
        <taxon>Basidiomycota</taxon>
        <taxon>Pucciniomycotina</taxon>
        <taxon>Microbotryomycetes</taxon>
        <taxon>Sporidiobolales</taxon>
        <taxon>Sporidiobolaceae</taxon>
        <taxon>Rhodotorula</taxon>
    </lineage>
</organism>
<dbReference type="GeneID" id="28975753"/>
<proteinExistence type="predicted"/>
<dbReference type="GO" id="GO:0000981">
    <property type="term" value="F:DNA-binding transcription factor activity, RNA polymerase II-specific"/>
    <property type="evidence" value="ECO:0007669"/>
    <property type="project" value="TreeGrafter"/>
</dbReference>
<dbReference type="AlphaFoldDB" id="A0A0P9EJS2"/>
<evidence type="ECO:0000259" key="7">
    <source>
        <dbReference type="PROSITE" id="PS50157"/>
    </source>
</evidence>
<dbReference type="SUPFAM" id="SSF57667">
    <property type="entry name" value="beta-beta-alpha zinc fingers"/>
    <property type="match status" value="2"/>
</dbReference>
<gene>
    <name evidence="8" type="ORF">RHOBADRAFT_50371</name>
</gene>
<keyword evidence="1" id="KW-0479">Metal-binding</keyword>
<feature type="compositionally biased region" description="Low complexity" evidence="6">
    <location>
        <begin position="323"/>
        <end position="334"/>
    </location>
</feature>
<dbReference type="PROSITE" id="PS50157">
    <property type="entry name" value="ZINC_FINGER_C2H2_2"/>
    <property type="match status" value="4"/>
</dbReference>
<dbReference type="Pfam" id="PF00096">
    <property type="entry name" value="zf-C2H2"/>
    <property type="match status" value="2"/>
</dbReference>
<dbReference type="GO" id="GO:0000978">
    <property type="term" value="F:RNA polymerase II cis-regulatory region sequence-specific DNA binding"/>
    <property type="evidence" value="ECO:0007669"/>
    <property type="project" value="UniProtKB-ARBA"/>
</dbReference>
<dbReference type="InterPro" id="IPR013087">
    <property type="entry name" value="Znf_C2H2_type"/>
</dbReference>
<feature type="region of interest" description="Disordered" evidence="6">
    <location>
        <begin position="727"/>
        <end position="760"/>
    </location>
</feature>
<feature type="region of interest" description="Disordered" evidence="6">
    <location>
        <begin position="19"/>
        <end position="40"/>
    </location>
</feature>
<feature type="domain" description="C2H2-type" evidence="7">
    <location>
        <begin position="185"/>
        <end position="210"/>
    </location>
</feature>
<feature type="domain" description="C2H2-type" evidence="7">
    <location>
        <begin position="657"/>
        <end position="686"/>
    </location>
</feature>
<dbReference type="PROSITE" id="PS00028">
    <property type="entry name" value="ZINC_FINGER_C2H2_1"/>
    <property type="match status" value="3"/>
</dbReference>
<dbReference type="PANTHER" id="PTHR23235">
    <property type="entry name" value="KRUEPPEL-LIKE TRANSCRIPTION FACTOR"/>
    <property type="match status" value="1"/>
</dbReference>
<feature type="region of interest" description="Disordered" evidence="6">
    <location>
        <begin position="68"/>
        <end position="100"/>
    </location>
</feature>
<keyword evidence="4" id="KW-0862">Zinc</keyword>
<feature type="region of interest" description="Disordered" evidence="6">
    <location>
        <begin position="273"/>
        <end position="307"/>
    </location>
</feature>
<evidence type="ECO:0000256" key="5">
    <source>
        <dbReference type="PROSITE-ProRule" id="PRU00042"/>
    </source>
</evidence>